<dbReference type="InterPro" id="IPR036521">
    <property type="entry name" value="SRP19-like_sf"/>
</dbReference>
<dbReference type="Gene3D" id="3.30.56.30">
    <property type="entry name" value="Signal recognition particle, SRP19-like subunit"/>
    <property type="match status" value="1"/>
</dbReference>
<evidence type="ECO:0000313" key="6">
    <source>
        <dbReference type="EMBL" id="RPA78663.1"/>
    </source>
</evidence>
<dbReference type="PANTHER" id="PTHR17453:SF0">
    <property type="entry name" value="SIGNAL RECOGNITION PARTICLE 19 KDA PROTEIN"/>
    <property type="match status" value="1"/>
</dbReference>
<evidence type="ECO:0000256" key="1">
    <source>
        <dbReference type="ARBA" id="ARBA00004496"/>
    </source>
</evidence>
<comment type="subcellular location">
    <subcellularLocation>
        <location evidence="1">Cytoplasm</location>
    </subcellularLocation>
</comment>
<evidence type="ECO:0000256" key="2">
    <source>
        <dbReference type="ARBA" id="ARBA00022490"/>
    </source>
</evidence>
<keyword evidence="7" id="KW-1185">Reference proteome</keyword>
<dbReference type="Pfam" id="PF01922">
    <property type="entry name" value="SRP19"/>
    <property type="match status" value="1"/>
</dbReference>
<evidence type="ECO:0000256" key="4">
    <source>
        <dbReference type="ARBA" id="ARBA00023274"/>
    </source>
</evidence>
<dbReference type="OrthoDB" id="2190947at2759"/>
<dbReference type="InterPro" id="IPR002778">
    <property type="entry name" value="Signal_recog_particle_SRP19"/>
</dbReference>
<dbReference type="Proteomes" id="UP000275078">
    <property type="component" value="Unassembled WGS sequence"/>
</dbReference>
<feature type="compositionally biased region" description="Low complexity" evidence="5">
    <location>
        <begin position="47"/>
        <end position="70"/>
    </location>
</feature>
<dbReference type="GO" id="GO:0005786">
    <property type="term" value="C:signal recognition particle, endoplasmic reticulum targeting"/>
    <property type="evidence" value="ECO:0007669"/>
    <property type="project" value="UniProtKB-KW"/>
</dbReference>
<protein>
    <submittedName>
        <fullName evidence="6">Signal recognition particle, SRP19 subunit</fullName>
    </submittedName>
</protein>
<sequence>MALERRTARIEEIDDDPDEFDISEYDTRPGMPWPAQSQSLMNPTDIPSTTYTRPTPSSAAPQQQQQRIPQMQPPTPQTKFISEDDAADYKNFQSIYPLYWDKNRTVSQGRRVPLEYAVENPLATELISACNSLGLKSLFEPTKTHPKDWANPGRVKVELKVDGEAVDVTIPSKRQLYKYIGKFLQKNPTTEKTPLKFRFPNLPYDPSKPTPPVAVPKGWKMGTILPLHSPAVSGGGVSDNFLGDMMKEMGSQGGDMGGMAGMANMLGAMGANAEPEETKSKSQQKKEKRFGGRQVIRG</sequence>
<dbReference type="GO" id="GO:0006617">
    <property type="term" value="P:SRP-dependent cotranslational protein targeting to membrane, signal sequence recognition"/>
    <property type="evidence" value="ECO:0007669"/>
    <property type="project" value="TreeGrafter"/>
</dbReference>
<dbReference type="PANTHER" id="PTHR17453">
    <property type="entry name" value="SIGNAL RECOGNITION PARTICLE 19 KD PROTEIN"/>
    <property type="match status" value="1"/>
</dbReference>
<dbReference type="FunFam" id="3.30.56.30:FF:000003">
    <property type="entry name" value="Signal recognition particle SEC65 subunit"/>
    <property type="match status" value="1"/>
</dbReference>
<feature type="compositionally biased region" description="Basic and acidic residues" evidence="5">
    <location>
        <begin position="1"/>
        <end position="11"/>
    </location>
</feature>
<proteinExistence type="predicted"/>
<evidence type="ECO:0000256" key="5">
    <source>
        <dbReference type="SAM" id="MobiDB-lite"/>
    </source>
</evidence>
<keyword evidence="4" id="KW-0687">Ribonucleoprotein</keyword>
<accession>A0A3N4HXT9</accession>
<reference evidence="6 7" key="1">
    <citation type="journal article" date="2018" name="Nat. Ecol. Evol.">
        <title>Pezizomycetes genomes reveal the molecular basis of ectomycorrhizal truffle lifestyle.</title>
        <authorList>
            <person name="Murat C."/>
            <person name="Payen T."/>
            <person name="Noel B."/>
            <person name="Kuo A."/>
            <person name="Morin E."/>
            <person name="Chen J."/>
            <person name="Kohler A."/>
            <person name="Krizsan K."/>
            <person name="Balestrini R."/>
            <person name="Da Silva C."/>
            <person name="Montanini B."/>
            <person name="Hainaut M."/>
            <person name="Levati E."/>
            <person name="Barry K.W."/>
            <person name="Belfiori B."/>
            <person name="Cichocki N."/>
            <person name="Clum A."/>
            <person name="Dockter R.B."/>
            <person name="Fauchery L."/>
            <person name="Guy J."/>
            <person name="Iotti M."/>
            <person name="Le Tacon F."/>
            <person name="Lindquist E.A."/>
            <person name="Lipzen A."/>
            <person name="Malagnac F."/>
            <person name="Mello A."/>
            <person name="Molinier V."/>
            <person name="Miyauchi S."/>
            <person name="Poulain J."/>
            <person name="Riccioni C."/>
            <person name="Rubini A."/>
            <person name="Sitrit Y."/>
            <person name="Splivallo R."/>
            <person name="Traeger S."/>
            <person name="Wang M."/>
            <person name="Zifcakova L."/>
            <person name="Wipf D."/>
            <person name="Zambonelli A."/>
            <person name="Paolocci F."/>
            <person name="Nowrousian M."/>
            <person name="Ottonello S."/>
            <person name="Baldrian P."/>
            <person name="Spatafora J.W."/>
            <person name="Henrissat B."/>
            <person name="Nagy L.G."/>
            <person name="Aury J.M."/>
            <person name="Wincker P."/>
            <person name="Grigoriev I.V."/>
            <person name="Bonfante P."/>
            <person name="Martin F.M."/>
        </authorList>
    </citation>
    <scope>NUCLEOTIDE SEQUENCE [LARGE SCALE GENOMIC DNA]</scope>
    <source>
        <strain evidence="6 7">RN42</strain>
    </source>
</reference>
<gene>
    <name evidence="6" type="ORF">BJ508DRAFT_416403</name>
</gene>
<evidence type="ECO:0000313" key="7">
    <source>
        <dbReference type="Proteomes" id="UP000275078"/>
    </source>
</evidence>
<name>A0A3N4HXT9_ASCIM</name>
<dbReference type="SUPFAM" id="SSF69695">
    <property type="entry name" value="SRP19"/>
    <property type="match status" value="1"/>
</dbReference>
<dbReference type="GO" id="GO:0008312">
    <property type="term" value="F:7S RNA binding"/>
    <property type="evidence" value="ECO:0007669"/>
    <property type="project" value="InterPro"/>
</dbReference>
<feature type="region of interest" description="Disordered" evidence="5">
    <location>
        <begin position="1"/>
        <end position="76"/>
    </location>
</feature>
<keyword evidence="3" id="KW-0733">Signal recognition particle</keyword>
<keyword evidence="2" id="KW-0963">Cytoplasm</keyword>
<organism evidence="6 7">
    <name type="scientific">Ascobolus immersus RN42</name>
    <dbReference type="NCBI Taxonomy" id="1160509"/>
    <lineage>
        <taxon>Eukaryota</taxon>
        <taxon>Fungi</taxon>
        <taxon>Dikarya</taxon>
        <taxon>Ascomycota</taxon>
        <taxon>Pezizomycotina</taxon>
        <taxon>Pezizomycetes</taxon>
        <taxon>Pezizales</taxon>
        <taxon>Ascobolaceae</taxon>
        <taxon>Ascobolus</taxon>
    </lineage>
</organism>
<feature type="region of interest" description="Disordered" evidence="5">
    <location>
        <begin position="269"/>
        <end position="298"/>
    </location>
</feature>
<dbReference type="EMBL" id="ML119708">
    <property type="protein sequence ID" value="RPA78663.1"/>
    <property type="molecule type" value="Genomic_DNA"/>
</dbReference>
<dbReference type="STRING" id="1160509.A0A3N4HXT9"/>
<feature type="compositionally biased region" description="Polar residues" evidence="5">
    <location>
        <begin position="35"/>
        <end position="46"/>
    </location>
</feature>
<evidence type="ECO:0000256" key="3">
    <source>
        <dbReference type="ARBA" id="ARBA00023135"/>
    </source>
</evidence>
<feature type="compositionally biased region" description="Acidic residues" evidence="5">
    <location>
        <begin position="12"/>
        <end position="24"/>
    </location>
</feature>
<dbReference type="AlphaFoldDB" id="A0A3N4HXT9"/>